<dbReference type="AlphaFoldDB" id="A0A381ZLD1"/>
<dbReference type="Gene3D" id="2.130.10.130">
    <property type="entry name" value="Integrin alpha, N-terminal"/>
    <property type="match status" value="1"/>
</dbReference>
<dbReference type="Pfam" id="PF13517">
    <property type="entry name" value="FG-GAP_3"/>
    <property type="match status" value="4"/>
</dbReference>
<dbReference type="SUPFAM" id="SSF69318">
    <property type="entry name" value="Integrin alpha N-terminal domain"/>
    <property type="match status" value="1"/>
</dbReference>
<proteinExistence type="predicted"/>
<sequence>MLFILILSAFAHSGCTSEPYQAPGTKLMAQRLAKLVDGINPEENIYLSAHRVAWLRKQPPAKSAVQKLSHQIELAKELLQAGESAAAADLFQTVRGQAGANRLHTRPSLEEMLALSYLRLGEQKNCLDNHNLASCLLPIEAAGVHKDQAGSRSAIHFYSEVLRKSPFDLTSRWLLNIAYMTLGEYPHKVPEQWLIPPDAFAADYEIGRFTDRAPDLGLDALGLAGGSIMEDFDNDGLQDIIASSWGLSDPLRYFHNQGNGRFAEYTSKAGLTGIVGGLNANQADYDNDGDVDVLVLRGGWFGAEGLHPNSLLRNQGDGTFADITEESGLLSLHPTQTAAWADYDNDGHLDLFIGNESSPQQNHPCELFRNNGDGTFTDIAAATGLDVIGFIKGVAWGDIDNDQLPDLYISRLGEANLLFHNDGPGPNGQWHFTDITQHAGVSQPVFSFPVWFWDYDNDGWLDLFVSGYKADAGDVAADYLGIPHKGEPPRLYRNLGDGTFSNLTTQTRSNKVLYTMGCNYGDLDNDGWLDFYAGTGDPDYRSLMPNRMFRNNGGDFFEDVTASGGVGHLQKGHGVAFGDLDNDGDQDIYAVIGGAYSGDVFTNVLFENPG</sequence>
<dbReference type="InterPro" id="IPR013517">
    <property type="entry name" value="FG-GAP"/>
</dbReference>
<dbReference type="InterPro" id="IPR028994">
    <property type="entry name" value="Integrin_alpha_N"/>
</dbReference>
<dbReference type="EMBL" id="UINC01021804">
    <property type="protein sequence ID" value="SVA90148.1"/>
    <property type="molecule type" value="Genomic_DNA"/>
</dbReference>
<feature type="non-terminal residue" evidence="2">
    <location>
        <position position="610"/>
    </location>
</feature>
<accession>A0A381ZLD1</accession>
<dbReference type="InterPro" id="IPR011990">
    <property type="entry name" value="TPR-like_helical_dom_sf"/>
</dbReference>
<gene>
    <name evidence="2" type="ORF">METZ01_LOCUS143002</name>
</gene>
<dbReference type="SUPFAM" id="SSF48452">
    <property type="entry name" value="TPR-like"/>
    <property type="match status" value="1"/>
</dbReference>
<reference evidence="2" key="1">
    <citation type="submission" date="2018-05" db="EMBL/GenBank/DDBJ databases">
        <authorList>
            <person name="Lanie J.A."/>
            <person name="Ng W.-L."/>
            <person name="Kazmierczak K.M."/>
            <person name="Andrzejewski T.M."/>
            <person name="Davidsen T.M."/>
            <person name="Wayne K.J."/>
            <person name="Tettelin H."/>
            <person name="Glass J.I."/>
            <person name="Rusch D."/>
            <person name="Podicherti R."/>
            <person name="Tsui H.-C.T."/>
            <person name="Winkler M.E."/>
        </authorList>
    </citation>
    <scope>NUCLEOTIDE SEQUENCE</scope>
</reference>
<evidence type="ECO:0000313" key="2">
    <source>
        <dbReference type="EMBL" id="SVA90148.1"/>
    </source>
</evidence>
<name>A0A381ZLD1_9ZZZZ</name>
<protein>
    <recommendedName>
        <fullName evidence="3">ASPIC/UnbV domain-containing protein</fullName>
    </recommendedName>
</protein>
<evidence type="ECO:0000256" key="1">
    <source>
        <dbReference type="ARBA" id="ARBA00022729"/>
    </source>
</evidence>
<dbReference type="PANTHER" id="PTHR44103:SF1">
    <property type="entry name" value="PROPROTEIN CONVERTASE P"/>
    <property type="match status" value="1"/>
</dbReference>
<dbReference type="PANTHER" id="PTHR44103">
    <property type="entry name" value="PROPROTEIN CONVERTASE P"/>
    <property type="match status" value="1"/>
</dbReference>
<evidence type="ECO:0008006" key="3">
    <source>
        <dbReference type="Google" id="ProtNLM"/>
    </source>
</evidence>
<keyword evidence="1" id="KW-0732">Signal</keyword>
<organism evidence="2">
    <name type="scientific">marine metagenome</name>
    <dbReference type="NCBI Taxonomy" id="408172"/>
    <lineage>
        <taxon>unclassified sequences</taxon>
        <taxon>metagenomes</taxon>
        <taxon>ecological metagenomes</taxon>
    </lineage>
</organism>